<dbReference type="SMART" id="SM00408">
    <property type="entry name" value="IGc2"/>
    <property type="match status" value="5"/>
</dbReference>
<evidence type="ECO:0000256" key="2">
    <source>
        <dbReference type="ARBA" id="ARBA00023157"/>
    </source>
</evidence>
<dbReference type="SUPFAM" id="SSF48726">
    <property type="entry name" value="Immunoglobulin"/>
    <property type="match status" value="9"/>
</dbReference>
<evidence type="ECO:0000256" key="3">
    <source>
        <dbReference type="ARBA" id="ARBA00023319"/>
    </source>
</evidence>
<feature type="domain" description="Ig-like" evidence="7">
    <location>
        <begin position="3223"/>
        <end position="3314"/>
    </location>
</feature>
<dbReference type="Proteomes" id="UP000035680">
    <property type="component" value="Unassembled WGS sequence"/>
</dbReference>
<feature type="domain" description="Ig-like" evidence="7">
    <location>
        <begin position="926"/>
        <end position="1017"/>
    </location>
</feature>
<dbReference type="PROSITE" id="PS50835">
    <property type="entry name" value="IG_LIKE"/>
    <property type="match status" value="7"/>
</dbReference>
<feature type="domain" description="Ig-like" evidence="7">
    <location>
        <begin position="398"/>
        <end position="489"/>
    </location>
</feature>
<organism evidence="8 9">
    <name type="scientific">Strongyloides venezuelensis</name>
    <name type="common">Threadworm</name>
    <dbReference type="NCBI Taxonomy" id="75913"/>
    <lineage>
        <taxon>Eukaryota</taxon>
        <taxon>Metazoa</taxon>
        <taxon>Ecdysozoa</taxon>
        <taxon>Nematoda</taxon>
        <taxon>Chromadorea</taxon>
        <taxon>Rhabditida</taxon>
        <taxon>Tylenchina</taxon>
        <taxon>Panagrolaimomorpha</taxon>
        <taxon>Strongyloidoidea</taxon>
        <taxon>Strongyloididae</taxon>
        <taxon>Strongyloides</taxon>
    </lineage>
</organism>
<feature type="domain" description="Ig-like" evidence="7">
    <location>
        <begin position="3316"/>
        <end position="3413"/>
    </location>
</feature>
<feature type="region of interest" description="Disordered" evidence="6">
    <location>
        <begin position="2834"/>
        <end position="2865"/>
    </location>
</feature>
<dbReference type="CDD" id="cd00096">
    <property type="entry name" value="Ig"/>
    <property type="match status" value="1"/>
</dbReference>
<comment type="similarity">
    <text evidence="4">Belongs to the immunoglobulin superfamily. MyBP family.</text>
</comment>
<evidence type="ECO:0000313" key="9">
    <source>
        <dbReference type="WBParaSite" id="SVE_0695800.1"/>
    </source>
</evidence>
<dbReference type="InterPro" id="IPR007110">
    <property type="entry name" value="Ig-like_dom"/>
</dbReference>
<proteinExistence type="inferred from homology"/>
<dbReference type="PANTHER" id="PTHR13817">
    <property type="entry name" value="TITIN"/>
    <property type="match status" value="1"/>
</dbReference>
<keyword evidence="5" id="KW-0175">Coiled coil</keyword>
<reference evidence="8" key="1">
    <citation type="submission" date="2014-07" db="EMBL/GenBank/DDBJ databases">
        <authorList>
            <person name="Martin A.A"/>
            <person name="De Silva N."/>
        </authorList>
    </citation>
    <scope>NUCLEOTIDE SEQUENCE</scope>
</reference>
<dbReference type="InterPro" id="IPR013783">
    <property type="entry name" value="Ig-like_fold"/>
</dbReference>
<dbReference type="InterPro" id="IPR036179">
    <property type="entry name" value="Ig-like_dom_sf"/>
</dbReference>
<name>A0A0K0FDN2_STRVS</name>
<dbReference type="InterPro" id="IPR003599">
    <property type="entry name" value="Ig_sub"/>
</dbReference>
<sequence length="3452" mass="395349">MEDRNNCFKNDSNNRIENRNNINRSNVYSVPSGMTSVSTDRSLVLVRELKNFIGVEEVHCHRSQTTDTVNFIEEHWSSEIKNLCNKKPPKFKKMIQAYRVLASDKLNLSVEVESDPPALFEWTINDKNIVYKQNDKIVCLHGLNLSQIIVKEPEEGIYSCKASNGYGISRSYGYVRVDNDIQKHKKFPSNLKINSEESLNDNLRSLEDKKNLPYFISQIPNLIVDLGSEAVFDIEVDSPTPVQFFWFHNNRRFDENNPNFEFYYPSKHRCLILIKMPIAGAYKVIARNEAGQIESTGYLSIGESTKSDVNEKSYKSLPRNIHRKITNNNTLYFESNFSDKQKLYEDTMERISNNNCNALNENNNSIINMNAFTPIQTQKVQNKISITKNIAQPLPQKPIVDLNHLSMPPSEIHISLGQSLSLEMKVQSSPSSAFKWYHKNFEVKPSPIIAIEEVAENHSKAIFKKPYSGIYKCVASNPHGEAVIETRVTSDYIDEVEIGSLVNGRKSSSNINFTPFNKVNRNIKKKNLPMAPKIIKKFDNLLRVNQNEKTELFVEVESFPPAKFVWRHRHFELKPSKNVVIENDINKSRLILLKPQEGIYEVTAINEIGEDKESCKLVVIYNIEKEVEVFETKKIEEPCFVEKVENVPHFVVVKKNPINEISLIVEIDNKFQNNEYINTQCNVTSRTPEHAVLDMVKRTQDDELNNVICEPFFVNRLGQIKVQEDNKLICEAILNKEAGDKCIFIWFLNGNPISSVFSSSYYDNGQISKLCIPSMTKKMEGELLVIAENVKGVVEMKGQVIVETVNRPNMEILNKREKPNTKKSVEEVVADGIIQNIPQLRNYKDTYVHNDTNKKISVANNSKAKNDVTEIKKQPESYKLLVKVAESIATTLVAKIFVEAMKESSKILAEEKSKSLQKKEKNPKAPYFEVTSEQYTVSDDQNITIHTVIHGSPTPDVLWYFENKELKPSDDGKYSIINTSGHSQLTIKNVDRNKNSGVYYCKASNEFGVAVYSCNLIIIERMYEMEIHNITTQVDVPALSYFESGSEDEDRKSEYIELNIDIKSNRTDKHSEVESNLDDSCYLHSPLGNIQDHYIEVQKNNGENNKLNLPIINIHETDKNENSIFHDVTLKRIESNNLANIIVSPYNSPTFSLSFKISSSKNDNVLEVNEMNLMESSINSSRSQEASIDESSFVSALEDLYSLIKDDTKLDNKEFLYNNTNNPDSTKDIANIQETKPLASESLSKTSNVTSNQSENHNPKNIIDLNFKNINLSETNESQDHMISCSIVFEKEKEHEKIDINIVDKDRISFTSPSIHEVLMIKMMQEDNTKESIKESLLKLADVNNIHSITNINIVRPEEKFEYILCINEMTTESCTGTFKALPKIEKVSIVRTTENPIIKNDGEEKEEISTTIIKIHKPEEKYFHNITIIPNFSATSNVIKLGEDLEENYITNTKYMEMTYKEYKFDQTLTNNGNNKKYGTFKITNKSILAVFSKQSVSETSNEAIIKQFDKESSYLDKINQINFLTLVLPQKSKIIINDDESSQFVTKIGDTIKEEDFTIDIVKNNKFDYYLVIVDMEQTTFNIEACVKLSKSEEISNTSVYDEFVNVKNNEICDIKILESPINLTKLNYIWMQSHSENKLSAKDVWLKKKVKDELVNENEIVNKSPPKGIFNDVLLNINPRPDSRQSKNGKDDDISLSIGSIESVSSCERPVFISLLKDMEKNKGDSLSLKVIVLGTPLPQIVWKFNDGNISDKDENIKIISEDGISILSIKSINESNEGQYKAIAINRYGISETKCNLKIPDQHNNKYLNRVKDYKCKVENANNIEDKGHRQSKIICKENDNGNCFNVKREQKYQICEALEPFIFHLPTSKEETFNFYRIRYCPNNYYTYNFVSIDYFLENNNNIFGSISIILIDFINMDKLSLIDNSPTKNNNINSKLDKLASNMEQIIKVTKKYIPNRLINHKRSSSQGSYRDKNDITKESKHGLKLFNRIRSSSTSHKSDASNNINSYLETQQEREIIFDFDISNRYNYYVTECIFLMPSYCEYVEKNVNLFCDKNPSKNEEANMWKFKNSPITELMKASIDDNEKYSCEVAVPLFEDTIDPQMQSNSNYSSHLQDSNFLSVNDLRNDKRGSLASQEVARIMSSTSNDINIPTSKPLILYNDKSTDRNLSSVVDKGEMNDDNNSLALCIPSTNSKYGSITLVRSSPLQSQSVNSISYDENMFEVINEVEQEWVVEREDIVGFTEIILPDLPKSRSSKQSLSRKLRDTLSSPLHRMSHQVKSHSLPRHTLTTKPINTLFKSVKKSLTSSSKVIFKKANDNIRNLRHTSSSPNMTKKELKELEKAIVDMSLKLANNEPVSKVHAMVKEELEIAQIESAILNKMICYDGKMMNDISEKTKFKNLVEDDSIIENILGEEYVNKNIESTQDDITFKMIKNNKIDDYNDLKVPIDELQNGLKNIQVNFIDIEENEIRKELKQLASDIEHNKNEIEKTVKLSKMSFLQDRSNHLARMTPLITVVKDKLSNLENSVNERIICSQRVNDIEKTYEGRDIIHNLLFKINNEIQTIYDLCRQRKGYDNNLETIVNVLNNVCAYIDVIRSKLDIIDSLEKQQKTYTDMLENKKSKSPDKKMIDEMDCLVNEYQNLGTENITVTCKAIREEEHEQILIILKPINFVDENITCNSDDADQFYEINTFDEQSFVEHETPSIYHNIPRTNSSNDKNSMNSQNLAHPNVKESIPLEVPSMYNSCNSASFHDKINTNSKESKIIEVENNEIDVLFEFNSPHKINTTKTTCIVPIKVSTQKIRQDLLDERCSVQMVVEESEYGTDTEVHGRKLWDKTSPTKNIRQNKQKSDSKDSEHVVAKERNQKLEKIVSVDCNTDKILENSDESEFIINEIDVNVNLRKKINLKKSSSNESLAPMSFFDNGLIVVKKINVNLFASIISNIIILNNSLLNTVDLSGHIEELSFDDDDDRVSLPRNVQKLEKGVQCLDETFQKEGSRSTDNDSDSIFSINFAKLNVSIVAKSLNDICYYNVEELAFCELEYNLALNDQSSNSNNLYNYIDVNFESPENAPFNVLVTENNIMNDDGTSKSILSHTSSIKDSNKSLVISREGSPLSTELTIPTYIIKKGSTASITCELTTNFSRDSDISWFKGKNKISYESGRIDRISHDLLEVLIINNVDESDADLYSLEVMNDIYPVAYLSIEEGMSDSFNKVVPKFISPPQTLFVMEGQKAIITCQTNKEAPNLMWYRDRKPIESNERISFESDTQNNLYKIIILETNLSDQGTYYACCDDKTTSTNLVVEEMITEKEITVSSTDDEENLAEYVVSLNSTATIACELEEDEFIQKFVWKKDGKDIFLGDEDKIEHVINNKKHYLIIHNTEESDSGVYSVDIDGNQFMVANIVVSEFDEENGLRRYYKKKRISTHSLTRKSIIEESDNEESFLE</sequence>
<dbReference type="SMART" id="SM00409">
    <property type="entry name" value="IG"/>
    <property type="match status" value="9"/>
</dbReference>
<dbReference type="Gene3D" id="2.60.40.10">
    <property type="entry name" value="Immunoglobulins"/>
    <property type="match status" value="9"/>
</dbReference>
<protein>
    <submittedName>
        <fullName evidence="9">Ig-like domain-containing protein</fullName>
    </submittedName>
</protein>
<feature type="region of interest" description="Disordered" evidence="6">
    <location>
        <begin position="1237"/>
        <end position="1257"/>
    </location>
</feature>
<dbReference type="PANTHER" id="PTHR13817:SF49">
    <property type="entry name" value="MYOSIN-BINDING PROTEIN H"/>
    <property type="match status" value="1"/>
</dbReference>
<dbReference type="InterPro" id="IPR003598">
    <property type="entry name" value="Ig_sub2"/>
</dbReference>
<feature type="compositionally biased region" description="Polar residues" evidence="6">
    <location>
        <begin position="1241"/>
        <end position="1256"/>
    </location>
</feature>
<evidence type="ECO:0000256" key="5">
    <source>
        <dbReference type="SAM" id="Coils"/>
    </source>
</evidence>
<reference evidence="9" key="2">
    <citation type="submission" date="2015-08" db="UniProtKB">
        <authorList>
            <consortium name="WormBaseParasite"/>
        </authorList>
    </citation>
    <scope>IDENTIFICATION</scope>
</reference>
<dbReference type="InterPro" id="IPR013098">
    <property type="entry name" value="Ig_I-set"/>
</dbReference>
<feature type="compositionally biased region" description="Basic and acidic residues" evidence="6">
    <location>
        <begin position="2855"/>
        <end position="2865"/>
    </location>
</feature>
<keyword evidence="3" id="KW-0393">Immunoglobulin domain</keyword>
<evidence type="ECO:0000256" key="1">
    <source>
        <dbReference type="ARBA" id="ARBA00022737"/>
    </source>
</evidence>
<feature type="domain" description="Ig-like" evidence="7">
    <location>
        <begin position="89"/>
        <end position="176"/>
    </location>
</feature>
<evidence type="ECO:0000256" key="4">
    <source>
        <dbReference type="ARBA" id="ARBA00038352"/>
    </source>
</evidence>
<feature type="coiled-coil region" evidence="5">
    <location>
        <begin position="2454"/>
        <end position="2497"/>
    </location>
</feature>
<dbReference type="STRING" id="75913.A0A0K0FDN2"/>
<evidence type="ECO:0000259" key="7">
    <source>
        <dbReference type="PROSITE" id="PS50835"/>
    </source>
</evidence>
<evidence type="ECO:0000313" key="8">
    <source>
        <dbReference type="Proteomes" id="UP000035680"/>
    </source>
</evidence>
<dbReference type="InterPro" id="IPR050964">
    <property type="entry name" value="Striated_Muscle_Regulatory"/>
</dbReference>
<feature type="domain" description="Ig-like" evidence="7">
    <location>
        <begin position="3120"/>
        <end position="3215"/>
    </location>
</feature>
<feature type="domain" description="Ig-like" evidence="7">
    <location>
        <begin position="1713"/>
        <end position="1802"/>
    </location>
</feature>
<evidence type="ECO:0000256" key="6">
    <source>
        <dbReference type="SAM" id="MobiDB-lite"/>
    </source>
</evidence>
<dbReference type="Pfam" id="PF07679">
    <property type="entry name" value="I-set"/>
    <property type="match status" value="5"/>
</dbReference>
<keyword evidence="8" id="KW-1185">Reference proteome</keyword>
<dbReference type="FunFam" id="2.60.40.10:FF:000032">
    <property type="entry name" value="palladin isoform X1"/>
    <property type="match status" value="1"/>
</dbReference>
<keyword evidence="2" id="KW-1015">Disulfide bond</keyword>
<dbReference type="WBParaSite" id="SVE_0695800.1">
    <property type="protein sequence ID" value="SVE_0695800.1"/>
    <property type="gene ID" value="SVE_0695800"/>
</dbReference>
<accession>A0A0K0FDN2</accession>
<keyword evidence="1" id="KW-0677">Repeat</keyword>